<evidence type="ECO:0000256" key="3">
    <source>
        <dbReference type="ARBA" id="ARBA00022692"/>
    </source>
</evidence>
<name>A0A830HJ74_9CHLO</name>
<dbReference type="PANTHER" id="PTHR19359:SF14">
    <property type="entry name" value="CYTOCHROME B5 A"/>
    <property type="match status" value="1"/>
</dbReference>
<comment type="similarity">
    <text evidence="7 8">Belongs to the cytochrome b5 family.</text>
</comment>
<dbReference type="SUPFAM" id="SSF55856">
    <property type="entry name" value="Cytochrome b5-like heme/steroid binding domain"/>
    <property type="match status" value="1"/>
</dbReference>
<gene>
    <name evidence="10" type="ORF">PPROV_000409100</name>
</gene>
<dbReference type="Proteomes" id="UP000660262">
    <property type="component" value="Unassembled WGS sequence"/>
</dbReference>
<evidence type="ECO:0000256" key="2">
    <source>
        <dbReference type="ARBA" id="ARBA00022617"/>
    </source>
</evidence>
<dbReference type="PROSITE" id="PS00191">
    <property type="entry name" value="CYTOCHROME_B5_1"/>
    <property type="match status" value="1"/>
</dbReference>
<protein>
    <recommendedName>
        <fullName evidence="9">Cytochrome b5 heme-binding domain-containing protein</fullName>
    </recommendedName>
</protein>
<evidence type="ECO:0000313" key="10">
    <source>
        <dbReference type="EMBL" id="GHP05339.1"/>
    </source>
</evidence>
<evidence type="ECO:0000256" key="5">
    <source>
        <dbReference type="ARBA" id="ARBA00023004"/>
    </source>
</evidence>
<keyword evidence="4 8" id="KW-0479">Metal-binding</keyword>
<evidence type="ECO:0000256" key="1">
    <source>
        <dbReference type="ARBA" id="ARBA00004370"/>
    </source>
</evidence>
<dbReference type="GO" id="GO:0020037">
    <property type="term" value="F:heme binding"/>
    <property type="evidence" value="ECO:0007669"/>
    <property type="project" value="UniProtKB-UniRule"/>
</dbReference>
<dbReference type="FunFam" id="3.10.120.10:FF:000002">
    <property type="entry name" value="Cytochrome b5 type B"/>
    <property type="match status" value="1"/>
</dbReference>
<dbReference type="OrthoDB" id="260519at2759"/>
<organism evidence="10 11">
    <name type="scientific">Pycnococcus provasolii</name>
    <dbReference type="NCBI Taxonomy" id="41880"/>
    <lineage>
        <taxon>Eukaryota</taxon>
        <taxon>Viridiplantae</taxon>
        <taxon>Chlorophyta</taxon>
        <taxon>Pseudoscourfieldiophyceae</taxon>
        <taxon>Pseudoscourfieldiales</taxon>
        <taxon>Pycnococcaceae</taxon>
        <taxon>Pycnococcus</taxon>
    </lineage>
</organism>
<dbReference type="InterPro" id="IPR036400">
    <property type="entry name" value="Cyt_B5-like_heme/steroid_sf"/>
</dbReference>
<dbReference type="PROSITE" id="PS50255">
    <property type="entry name" value="CYTOCHROME_B5_2"/>
    <property type="match status" value="1"/>
</dbReference>
<feature type="transmembrane region" description="Helical" evidence="8">
    <location>
        <begin position="108"/>
        <end position="128"/>
    </location>
</feature>
<dbReference type="EMBL" id="BNJQ01000010">
    <property type="protein sequence ID" value="GHP05339.1"/>
    <property type="molecule type" value="Genomic_DNA"/>
</dbReference>
<dbReference type="Gene3D" id="3.10.120.10">
    <property type="entry name" value="Cytochrome b5-like heme/steroid binding domain"/>
    <property type="match status" value="1"/>
</dbReference>
<comment type="subcellular location">
    <subcellularLocation>
        <location evidence="1">Membrane</location>
    </subcellularLocation>
</comment>
<dbReference type="InterPro" id="IPR050668">
    <property type="entry name" value="Cytochrome_b5"/>
</dbReference>
<evidence type="ECO:0000256" key="6">
    <source>
        <dbReference type="ARBA" id="ARBA00023136"/>
    </source>
</evidence>
<keyword evidence="3 8" id="KW-0812">Transmembrane</keyword>
<evidence type="ECO:0000256" key="7">
    <source>
        <dbReference type="ARBA" id="ARBA00038168"/>
    </source>
</evidence>
<reference evidence="10" key="1">
    <citation type="submission" date="2020-10" db="EMBL/GenBank/DDBJ databases">
        <title>Unveiling of a novel bifunctional photoreceptor, Dualchrome1, isolated from a cosmopolitan green alga.</title>
        <authorList>
            <person name="Suzuki S."/>
            <person name="Kawachi M."/>
        </authorList>
    </citation>
    <scope>NUCLEOTIDE SEQUENCE</scope>
    <source>
        <strain evidence="10">NIES 2893</strain>
    </source>
</reference>
<keyword evidence="2 8" id="KW-0349">Heme</keyword>
<dbReference type="InterPro" id="IPR001199">
    <property type="entry name" value="Cyt_B5-like_heme/steroid-bd"/>
</dbReference>
<accession>A0A830HJ74</accession>
<evidence type="ECO:0000256" key="4">
    <source>
        <dbReference type="ARBA" id="ARBA00022723"/>
    </source>
</evidence>
<keyword evidence="5 8" id="KW-0408">Iron</keyword>
<evidence type="ECO:0000313" key="11">
    <source>
        <dbReference type="Proteomes" id="UP000660262"/>
    </source>
</evidence>
<dbReference type="InterPro" id="IPR018506">
    <property type="entry name" value="Cyt_B5_heme-BS"/>
</dbReference>
<comment type="caution">
    <text evidence="10">The sequence shown here is derived from an EMBL/GenBank/DDBJ whole genome shotgun (WGS) entry which is preliminary data.</text>
</comment>
<dbReference type="SMART" id="SM01117">
    <property type="entry name" value="Cyt-b5"/>
    <property type="match status" value="1"/>
</dbReference>
<keyword evidence="8" id="KW-1133">Transmembrane helix</keyword>
<dbReference type="PRINTS" id="PR00363">
    <property type="entry name" value="CYTOCHROMEB5"/>
</dbReference>
<keyword evidence="6 8" id="KW-0472">Membrane</keyword>
<feature type="domain" description="Cytochrome b5 heme-binding" evidence="9">
    <location>
        <begin position="14"/>
        <end position="90"/>
    </location>
</feature>
<sequence length="135" mass="14680">MSTSENAPAPEVDAKVISLDEVNKHNSEEDCWIVIHGKVYDITKFLDEHPGGSDVVLNASGKDATSEYDDVGHSNTANKMMKEYFIGEYEGGDSAPEGSAQANASPGAFQTLMQFLLPLAIILLALYVRNMTQQK</sequence>
<keyword evidence="11" id="KW-1185">Reference proteome</keyword>
<evidence type="ECO:0000259" key="9">
    <source>
        <dbReference type="PROSITE" id="PS50255"/>
    </source>
</evidence>
<dbReference type="PANTHER" id="PTHR19359">
    <property type="entry name" value="CYTOCHROME B5"/>
    <property type="match status" value="1"/>
</dbReference>
<dbReference type="Pfam" id="PF00173">
    <property type="entry name" value="Cyt-b5"/>
    <property type="match status" value="1"/>
</dbReference>
<dbReference type="GO" id="GO:0046872">
    <property type="term" value="F:metal ion binding"/>
    <property type="evidence" value="ECO:0007669"/>
    <property type="project" value="UniProtKB-UniRule"/>
</dbReference>
<evidence type="ECO:0000256" key="8">
    <source>
        <dbReference type="RuleBase" id="RU362121"/>
    </source>
</evidence>
<dbReference type="GO" id="GO:0016020">
    <property type="term" value="C:membrane"/>
    <property type="evidence" value="ECO:0007669"/>
    <property type="project" value="UniProtKB-SubCell"/>
</dbReference>
<dbReference type="AlphaFoldDB" id="A0A830HJ74"/>
<proteinExistence type="inferred from homology"/>